<dbReference type="PROSITE" id="PS50928">
    <property type="entry name" value="ABC_TM1"/>
    <property type="match status" value="1"/>
</dbReference>
<keyword evidence="10" id="KW-1185">Reference proteome</keyword>
<dbReference type="GO" id="GO:0055085">
    <property type="term" value="P:transmembrane transport"/>
    <property type="evidence" value="ECO:0007669"/>
    <property type="project" value="InterPro"/>
</dbReference>
<evidence type="ECO:0000259" key="8">
    <source>
        <dbReference type="PROSITE" id="PS50928"/>
    </source>
</evidence>
<dbReference type="CDD" id="cd06261">
    <property type="entry name" value="TM_PBP2"/>
    <property type="match status" value="1"/>
</dbReference>
<dbReference type="SUPFAM" id="SSF161098">
    <property type="entry name" value="MetI-like"/>
    <property type="match status" value="1"/>
</dbReference>
<evidence type="ECO:0000256" key="4">
    <source>
        <dbReference type="ARBA" id="ARBA00022692"/>
    </source>
</evidence>
<feature type="transmembrane region" description="Helical" evidence="7">
    <location>
        <begin position="96"/>
        <end position="123"/>
    </location>
</feature>
<feature type="transmembrane region" description="Helical" evidence="7">
    <location>
        <begin position="143"/>
        <end position="163"/>
    </location>
</feature>
<evidence type="ECO:0000313" key="10">
    <source>
        <dbReference type="Proteomes" id="UP000544872"/>
    </source>
</evidence>
<dbReference type="AlphaFoldDB" id="A0A7W9ZJG5"/>
<organism evidence="9 10">
    <name type="scientific">Novispirillum itersonii</name>
    <name type="common">Aquaspirillum itersonii</name>
    <dbReference type="NCBI Taxonomy" id="189"/>
    <lineage>
        <taxon>Bacteria</taxon>
        <taxon>Pseudomonadati</taxon>
        <taxon>Pseudomonadota</taxon>
        <taxon>Alphaproteobacteria</taxon>
        <taxon>Rhodospirillales</taxon>
        <taxon>Novispirillaceae</taxon>
        <taxon>Novispirillum</taxon>
    </lineage>
</organism>
<evidence type="ECO:0000256" key="2">
    <source>
        <dbReference type="ARBA" id="ARBA00022448"/>
    </source>
</evidence>
<accession>A0A7W9ZJG5</accession>
<evidence type="ECO:0000256" key="7">
    <source>
        <dbReference type="RuleBase" id="RU363032"/>
    </source>
</evidence>
<keyword evidence="5 7" id="KW-1133">Transmembrane helix</keyword>
<dbReference type="InterPro" id="IPR035906">
    <property type="entry name" value="MetI-like_sf"/>
</dbReference>
<dbReference type="PANTHER" id="PTHR43163:SF3">
    <property type="entry name" value="PEPTIDE ABC TRANSPORTER PERMEASE PROTEIN"/>
    <property type="match status" value="1"/>
</dbReference>
<sequence>MLAVLILRRLLGGIVLLLAMSAMIFAGTELLPGDVATAVLGQSATPSAVAAIRLELGLDRPAWGRYLAWLSGVLQGDFGVSYASHQDVAATITERFIATASLAGATALTAVPLAVLLGILSVLHRDRGLDRLVVVFSRATVSLPEFFVGYTVILLFSVQLGWVDSSSTVYTGMPLTDWLAAMVLPVLTLCLATVGHMVNMTRAALLNVLSAPYIEMAVLKGVSRRRILWRHALPNAVAPIINVIALNLAYLVVGVVVVEVIFVYPGMGQMMVDSVVKRDLPMVQASSLIFSAAFILFNTVADAVSLAANPRLRHPR</sequence>
<feature type="domain" description="ABC transmembrane type-1" evidence="8">
    <location>
        <begin position="96"/>
        <end position="301"/>
    </location>
</feature>
<evidence type="ECO:0000313" key="9">
    <source>
        <dbReference type="EMBL" id="MBB6211364.1"/>
    </source>
</evidence>
<protein>
    <submittedName>
        <fullName evidence="9">Peptide/nickel transport system permease protein</fullName>
    </submittedName>
</protein>
<evidence type="ECO:0000256" key="1">
    <source>
        <dbReference type="ARBA" id="ARBA00004651"/>
    </source>
</evidence>
<evidence type="ECO:0000256" key="6">
    <source>
        <dbReference type="ARBA" id="ARBA00023136"/>
    </source>
</evidence>
<keyword evidence="4 7" id="KW-0812">Transmembrane</keyword>
<name>A0A7W9ZJG5_NOVIT</name>
<feature type="transmembrane region" description="Helical" evidence="7">
    <location>
        <begin position="287"/>
        <end position="308"/>
    </location>
</feature>
<evidence type="ECO:0000256" key="5">
    <source>
        <dbReference type="ARBA" id="ARBA00022989"/>
    </source>
</evidence>
<proteinExistence type="inferred from homology"/>
<comment type="subcellular location">
    <subcellularLocation>
        <location evidence="1 7">Cell membrane</location>
        <topology evidence="1 7">Multi-pass membrane protein</topology>
    </subcellularLocation>
</comment>
<dbReference type="RefSeq" id="WP_260402478.1">
    <property type="nucleotide sequence ID" value="NZ_JACIIX010000010.1"/>
</dbReference>
<dbReference type="Proteomes" id="UP000544872">
    <property type="component" value="Unassembled WGS sequence"/>
</dbReference>
<dbReference type="EMBL" id="JACIIX010000010">
    <property type="protein sequence ID" value="MBB6211364.1"/>
    <property type="molecule type" value="Genomic_DNA"/>
</dbReference>
<keyword evidence="2 7" id="KW-0813">Transport</keyword>
<comment type="similarity">
    <text evidence="7">Belongs to the binding-protein-dependent transport system permease family.</text>
</comment>
<evidence type="ECO:0000256" key="3">
    <source>
        <dbReference type="ARBA" id="ARBA00022475"/>
    </source>
</evidence>
<dbReference type="PANTHER" id="PTHR43163">
    <property type="entry name" value="DIPEPTIDE TRANSPORT SYSTEM PERMEASE PROTEIN DPPB-RELATED"/>
    <property type="match status" value="1"/>
</dbReference>
<dbReference type="Pfam" id="PF00528">
    <property type="entry name" value="BPD_transp_1"/>
    <property type="match status" value="1"/>
</dbReference>
<feature type="transmembrane region" description="Helical" evidence="7">
    <location>
        <begin position="243"/>
        <end position="267"/>
    </location>
</feature>
<reference evidence="9 10" key="1">
    <citation type="submission" date="2020-08" db="EMBL/GenBank/DDBJ databases">
        <title>Genomic Encyclopedia of Type Strains, Phase IV (KMG-IV): sequencing the most valuable type-strain genomes for metagenomic binning, comparative biology and taxonomic classification.</title>
        <authorList>
            <person name="Goeker M."/>
        </authorList>
    </citation>
    <scope>NUCLEOTIDE SEQUENCE [LARGE SCALE GENOMIC DNA]</scope>
    <source>
        <strain evidence="9 10">DSM 11590</strain>
    </source>
</reference>
<comment type="caution">
    <text evidence="9">The sequence shown here is derived from an EMBL/GenBank/DDBJ whole genome shotgun (WGS) entry which is preliminary data.</text>
</comment>
<keyword evidence="3" id="KW-1003">Cell membrane</keyword>
<dbReference type="Pfam" id="PF19300">
    <property type="entry name" value="BPD_transp_1_N"/>
    <property type="match status" value="1"/>
</dbReference>
<dbReference type="InterPro" id="IPR045621">
    <property type="entry name" value="BPD_transp_1_N"/>
</dbReference>
<dbReference type="GO" id="GO:0005886">
    <property type="term" value="C:plasma membrane"/>
    <property type="evidence" value="ECO:0007669"/>
    <property type="project" value="UniProtKB-SubCell"/>
</dbReference>
<keyword evidence="6 7" id="KW-0472">Membrane</keyword>
<feature type="transmembrane region" description="Helical" evidence="7">
    <location>
        <begin position="175"/>
        <end position="198"/>
    </location>
</feature>
<dbReference type="InterPro" id="IPR000515">
    <property type="entry name" value="MetI-like"/>
</dbReference>
<dbReference type="Gene3D" id="1.10.3720.10">
    <property type="entry name" value="MetI-like"/>
    <property type="match status" value="1"/>
</dbReference>
<gene>
    <name evidence="9" type="ORF">FHS48_002801</name>
</gene>